<keyword evidence="1" id="KW-0732">Signal</keyword>
<evidence type="ECO:0000313" key="2">
    <source>
        <dbReference type="EMBL" id="CAE0422018.1"/>
    </source>
</evidence>
<organism evidence="2">
    <name type="scientific">Amphora coffeiformis</name>
    <dbReference type="NCBI Taxonomy" id="265554"/>
    <lineage>
        <taxon>Eukaryota</taxon>
        <taxon>Sar</taxon>
        <taxon>Stramenopiles</taxon>
        <taxon>Ochrophyta</taxon>
        <taxon>Bacillariophyta</taxon>
        <taxon>Bacillariophyceae</taxon>
        <taxon>Bacillariophycidae</taxon>
        <taxon>Thalassiophysales</taxon>
        <taxon>Catenulaceae</taxon>
        <taxon>Amphora</taxon>
    </lineage>
</organism>
<dbReference type="EMBL" id="HBIM01025072">
    <property type="protein sequence ID" value="CAE0422018.1"/>
    <property type="molecule type" value="Transcribed_RNA"/>
</dbReference>
<evidence type="ECO:0000256" key="1">
    <source>
        <dbReference type="SAM" id="SignalP"/>
    </source>
</evidence>
<proteinExistence type="predicted"/>
<feature type="signal peptide" evidence="1">
    <location>
        <begin position="1"/>
        <end position="39"/>
    </location>
</feature>
<reference evidence="2" key="1">
    <citation type="submission" date="2021-01" db="EMBL/GenBank/DDBJ databases">
        <authorList>
            <person name="Corre E."/>
            <person name="Pelletier E."/>
            <person name="Niang G."/>
            <person name="Scheremetjew M."/>
            <person name="Finn R."/>
            <person name="Kale V."/>
            <person name="Holt S."/>
            <person name="Cochrane G."/>
            <person name="Meng A."/>
            <person name="Brown T."/>
            <person name="Cohen L."/>
        </authorList>
    </citation>
    <scope>NUCLEOTIDE SEQUENCE</scope>
    <source>
        <strain evidence="2">CCMP127</strain>
    </source>
</reference>
<gene>
    <name evidence="2" type="ORF">ACOF00016_LOCUS18621</name>
</gene>
<feature type="chain" id="PRO_5031228012" evidence="1">
    <location>
        <begin position="40"/>
        <end position="387"/>
    </location>
</feature>
<accession>A0A7S3P9H5</accession>
<dbReference type="AlphaFoldDB" id="A0A7S3P9H5"/>
<name>A0A7S3P9H5_9STRA</name>
<protein>
    <submittedName>
        <fullName evidence="2">Uncharacterized protein</fullName>
    </submittedName>
</protein>
<sequence length="387" mass="43649">MTGYSHSGKKTQSLDKHIMSTTLLCWLWVWTMSIGSVDAWSPNQNIWVAKHTKPCSLLTLASSRNKDSNKASTETSCALRRLGLQGVSVSENGFTVMWGLPNAKQEKVYWPWQVTTPQAGDKRQVTSAQALTLCQLIAGIDLAGSRLPADILAQVTVLTCEKGQHMMMDPEHKNTAERLMADVQKQLRNIRQQWSLSTTEDLTYSDATGWIRARVRLPICTLDQIVVESTGKKTESLQVSFHVQAKGYGSLVLKHVTDEVLGDVFEPLYDDYTFSDETRRAFLTSALSLRYKAPVLMEQPKNEAIFVKDIQQAFPLYQTVQKVQTPSDRVVSRIEKGWEIHQLQAAYQIALKKNDMQAVTKIRAKLDEMEHMEDLPVQADSELDSMQ</sequence>